<organism evidence="1">
    <name type="scientific">Mesocestoides corti</name>
    <name type="common">Flatworm</name>
    <dbReference type="NCBI Taxonomy" id="53468"/>
    <lineage>
        <taxon>Eukaryota</taxon>
        <taxon>Metazoa</taxon>
        <taxon>Spiralia</taxon>
        <taxon>Lophotrochozoa</taxon>
        <taxon>Platyhelminthes</taxon>
        <taxon>Cestoda</taxon>
        <taxon>Eucestoda</taxon>
        <taxon>Cyclophyllidea</taxon>
        <taxon>Mesocestoididae</taxon>
        <taxon>Mesocestoides</taxon>
    </lineage>
</organism>
<reference evidence="1" key="1">
    <citation type="submission" date="2019-11" db="UniProtKB">
        <authorList>
            <consortium name="WormBaseParasite"/>
        </authorList>
    </citation>
    <scope>IDENTIFICATION</scope>
</reference>
<proteinExistence type="predicted"/>
<name>A0A5K3FVF9_MESCO</name>
<evidence type="ECO:0000313" key="1">
    <source>
        <dbReference type="WBParaSite" id="MCU_010930-RA"/>
    </source>
</evidence>
<dbReference type="WBParaSite" id="MCU_010930-RA">
    <property type="protein sequence ID" value="MCU_010930-RA"/>
    <property type="gene ID" value="MCU_010930"/>
</dbReference>
<sequence length="126" mass="14290">MEMELLSSEAEVDRRVVTSAQDLVHKGSLCDFCDYDQSEELRALRWQCSDCGRRTCSRCAFTIGMRDSHVRSVVTTLSLTTTPQLSFALSTIFKFATQLSRARESCLRGLELKQNSRKQILSCQSK</sequence>
<accession>A0A5K3FVF9</accession>
<protein>
    <submittedName>
        <fullName evidence="1">FYVE-type domain-containing protein</fullName>
    </submittedName>
</protein>
<dbReference type="AlphaFoldDB" id="A0A5K3FVF9"/>